<dbReference type="Pfam" id="PF03770">
    <property type="entry name" value="IPK"/>
    <property type="match status" value="1"/>
</dbReference>
<dbReference type="InterPro" id="IPR038286">
    <property type="entry name" value="IPK_sf"/>
</dbReference>
<dbReference type="GO" id="GO:0032958">
    <property type="term" value="P:inositol phosphate biosynthetic process"/>
    <property type="evidence" value="ECO:0007669"/>
    <property type="project" value="InterPro"/>
</dbReference>
<name>A0A1B0GNK7_PHLPP</name>
<dbReference type="PANTHER" id="PTHR12400">
    <property type="entry name" value="INOSITOL POLYPHOSPHATE KINASE"/>
    <property type="match status" value="1"/>
</dbReference>
<reference evidence="5" key="1">
    <citation type="submission" date="2022-08" db="UniProtKB">
        <authorList>
            <consortium name="EnsemblMetazoa"/>
        </authorList>
    </citation>
    <scope>IDENTIFICATION</scope>
    <source>
        <strain evidence="5">Israel</strain>
    </source>
</reference>
<dbReference type="GO" id="GO:0000828">
    <property type="term" value="F:inositol hexakisphosphate kinase activity"/>
    <property type="evidence" value="ECO:0007669"/>
    <property type="project" value="TreeGrafter"/>
</dbReference>
<dbReference type="GO" id="GO:0046854">
    <property type="term" value="P:phosphatidylinositol phosphate biosynthetic process"/>
    <property type="evidence" value="ECO:0007669"/>
    <property type="project" value="TreeGrafter"/>
</dbReference>
<sequence>MKDVLRPYVPEYKGQVTSDDGECEEFLHCFLRKLTKCVYFEIVYLQLQDLLSDFYQPCVMDCKIGVRTYLEEELSKAKEKPKLRKDMYEKMIQIDPNAPTEDENRVKGVTKPRYMVWRETISSTATLGFRIEQKYIQRLKAVRATLECSEFFKSHEVIGSSLLFVHDRTQASIWLIDFAKTIALPANVTIDHNSKWKVGNHEDGYLIGINNLIDIFTELQGQQTPPASESPQTPSVMSLVDRIPVLSLSPEIVNSNNNNNNDTL</sequence>
<keyword evidence="6" id="KW-1185">Reference proteome</keyword>
<evidence type="ECO:0000256" key="3">
    <source>
        <dbReference type="ARBA" id="ARBA00022777"/>
    </source>
</evidence>
<evidence type="ECO:0000313" key="6">
    <source>
        <dbReference type="Proteomes" id="UP000092462"/>
    </source>
</evidence>
<evidence type="ECO:0000256" key="1">
    <source>
        <dbReference type="ARBA" id="ARBA00007374"/>
    </source>
</evidence>
<dbReference type="PANTHER" id="PTHR12400:SF97">
    <property type="entry name" value="KINASE"/>
    <property type="match status" value="1"/>
</dbReference>
<evidence type="ECO:0000256" key="2">
    <source>
        <dbReference type="ARBA" id="ARBA00022679"/>
    </source>
</evidence>
<proteinExistence type="inferred from homology"/>
<dbReference type="AlphaFoldDB" id="A0A1B0GNK7"/>
<dbReference type="EMBL" id="AJVK01013491">
    <property type="status" value="NOT_ANNOTATED_CDS"/>
    <property type="molecule type" value="Genomic_DNA"/>
</dbReference>
<accession>A0A1B0GNK7</accession>
<keyword evidence="2 4" id="KW-0808">Transferase</keyword>
<comment type="similarity">
    <text evidence="1 4">Belongs to the inositol phosphokinase (IPK) family.</text>
</comment>
<dbReference type="EMBL" id="AJVK01013490">
    <property type="status" value="NOT_ANNOTATED_CDS"/>
    <property type="molecule type" value="Genomic_DNA"/>
</dbReference>
<dbReference type="EC" id="2.7.-.-" evidence="4"/>
<dbReference type="EnsemblMetazoa" id="PPAI004883-RA">
    <property type="protein sequence ID" value="PPAI004883-PA"/>
    <property type="gene ID" value="PPAI004883"/>
</dbReference>
<protein>
    <recommendedName>
        <fullName evidence="4">Kinase</fullName>
        <ecNumber evidence="4">2.7.-.-</ecNumber>
    </recommendedName>
</protein>
<dbReference type="VEuPathDB" id="VectorBase:PPAPM1_001225"/>
<dbReference type="GO" id="GO:0005634">
    <property type="term" value="C:nucleus"/>
    <property type="evidence" value="ECO:0007669"/>
    <property type="project" value="TreeGrafter"/>
</dbReference>
<dbReference type="Gene3D" id="3.30.470.160">
    <property type="entry name" value="Inositol polyphosphate kinase"/>
    <property type="match status" value="2"/>
</dbReference>
<keyword evidence="3 4" id="KW-0418">Kinase</keyword>
<dbReference type="SUPFAM" id="SSF56104">
    <property type="entry name" value="SAICAR synthase-like"/>
    <property type="match status" value="1"/>
</dbReference>
<evidence type="ECO:0000313" key="5">
    <source>
        <dbReference type="EnsemblMetazoa" id="PPAI004883-PA"/>
    </source>
</evidence>
<evidence type="ECO:0000256" key="4">
    <source>
        <dbReference type="RuleBase" id="RU363090"/>
    </source>
</evidence>
<dbReference type="GO" id="GO:0005737">
    <property type="term" value="C:cytoplasm"/>
    <property type="evidence" value="ECO:0007669"/>
    <property type="project" value="TreeGrafter"/>
</dbReference>
<dbReference type="Proteomes" id="UP000092462">
    <property type="component" value="Unassembled WGS sequence"/>
</dbReference>
<organism evidence="5 6">
    <name type="scientific">Phlebotomus papatasi</name>
    <name type="common">Sandfly</name>
    <dbReference type="NCBI Taxonomy" id="29031"/>
    <lineage>
        <taxon>Eukaryota</taxon>
        <taxon>Metazoa</taxon>
        <taxon>Ecdysozoa</taxon>
        <taxon>Arthropoda</taxon>
        <taxon>Hexapoda</taxon>
        <taxon>Insecta</taxon>
        <taxon>Pterygota</taxon>
        <taxon>Neoptera</taxon>
        <taxon>Endopterygota</taxon>
        <taxon>Diptera</taxon>
        <taxon>Nematocera</taxon>
        <taxon>Psychodoidea</taxon>
        <taxon>Psychodidae</taxon>
        <taxon>Phlebotomus</taxon>
        <taxon>Phlebotomus</taxon>
    </lineage>
</organism>
<dbReference type="VEuPathDB" id="VectorBase:PPAI004883"/>
<dbReference type="InterPro" id="IPR005522">
    <property type="entry name" value="IPK"/>
</dbReference>